<sequence length="322" mass="33593">MSFQRFALTLATVAACAGAQAQTGGYPNRAVRIVVPYATGGGSDILARQLGASLQQMWKQPVVVENKAGAAGNIGSREVVRSPADGYTLLLQNSTMVTNLGVNGKLPYDAEKDLTPILLLGVTPIGLAAHPSFNISDVKSLVAAAAQPGSSLSYGSCGIGTPQHFAMELLKLKAGVQALHIGYKGCAPAVADVLGGQIPLAIVSANLLTPHAQSGRLKVVGVSSAQRYEAMPQVPTFEEQGLKPFDFSIWYALMGPANLPPAVVDKVAADVRKVMADPGAKSNLSNAGVEPLVRDAAALAQLIREDSARYIELARTARIRAE</sequence>
<dbReference type="SUPFAM" id="SSF53850">
    <property type="entry name" value="Periplasmic binding protein-like II"/>
    <property type="match status" value="1"/>
</dbReference>
<dbReference type="RefSeq" id="WP_284309482.1">
    <property type="nucleotide sequence ID" value="NZ_BSPB01000087.1"/>
</dbReference>
<dbReference type="PANTHER" id="PTHR42928">
    <property type="entry name" value="TRICARBOXYLATE-BINDING PROTEIN"/>
    <property type="match status" value="1"/>
</dbReference>
<organism evidence="3 4">
    <name type="scientific">Hydrogenophaga electricum</name>
    <dbReference type="NCBI Taxonomy" id="1230953"/>
    <lineage>
        <taxon>Bacteria</taxon>
        <taxon>Pseudomonadati</taxon>
        <taxon>Pseudomonadota</taxon>
        <taxon>Betaproteobacteria</taxon>
        <taxon>Burkholderiales</taxon>
        <taxon>Comamonadaceae</taxon>
        <taxon>Hydrogenophaga</taxon>
    </lineage>
</organism>
<feature type="signal peptide" evidence="2">
    <location>
        <begin position="1"/>
        <end position="21"/>
    </location>
</feature>
<dbReference type="Gene3D" id="3.40.190.10">
    <property type="entry name" value="Periplasmic binding protein-like II"/>
    <property type="match status" value="1"/>
</dbReference>
<gene>
    <name evidence="3" type="ORF">GCM10007935_42610</name>
</gene>
<dbReference type="InterPro" id="IPR005064">
    <property type="entry name" value="BUG"/>
</dbReference>
<reference evidence="4" key="1">
    <citation type="journal article" date="2019" name="Int. J. Syst. Evol. Microbiol.">
        <title>The Global Catalogue of Microorganisms (GCM) 10K type strain sequencing project: providing services to taxonomists for standard genome sequencing and annotation.</title>
        <authorList>
            <consortium name="The Broad Institute Genomics Platform"/>
            <consortium name="The Broad Institute Genome Sequencing Center for Infectious Disease"/>
            <person name="Wu L."/>
            <person name="Ma J."/>
        </authorList>
    </citation>
    <scope>NUCLEOTIDE SEQUENCE [LARGE SCALE GENOMIC DNA]</scope>
    <source>
        <strain evidence="4">NBRC 109341</strain>
    </source>
</reference>
<protein>
    <submittedName>
        <fullName evidence="3">Exported protein</fullName>
    </submittedName>
</protein>
<comment type="caution">
    <text evidence="3">The sequence shown here is derived from an EMBL/GenBank/DDBJ whole genome shotgun (WGS) entry which is preliminary data.</text>
</comment>
<proteinExistence type="inferred from homology"/>
<dbReference type="PROSITE" id="PS51257">
    <property type="entry name" value="PROKAR_LIPOPROTEIN"/>
    <property type="match status" value="1"/>
</dbReference>
<dbReference type="PIRSF" id="PIRSF017082">
    <property type="entry name" value="YflP"/>
    <property type="match status" value="1"/>
</dbReference>
<evidence type="ECO:0000313" key="4">
    <source>
        <dbReference type="Proteomes" id="UP001156903"/>
    </source>
</evidence>
<evidence type="ECO:0000313" key="3">
    <source>
        <dbReference type="EMBL" id="GLS16815.1"/>
    </source>
</evidence>
<dbReference type="EMBL" id="BSPB01000087">
    <property type="protein sequence ID" value="GLS16815.1"/>
    <property type="molecule type" value="Genomic_DNA"/>
</dbReference>
<evidence type="ECO:0000256" key="2">
    <source>
        <dbReference type="SAM" id="SignalP"/>
    </source>
</evidence>
<accession>A0ABQ6CA49</accession>
<dbReference type="CDD" id="cd13578">
    <property type="entry name" value="PBP2_Bug27"/>
    <property type="match status" value="1"/>
</dbReference>
<comment type="similarity">
    <text evidence="1">Belongs to the UPF0065 (bug) family.</text>
</comment>
<evidence type="ECO:0000256" key="1">
    <source>
        <dbReference type="ARBA" id="ARBA00006987"/>
    </source>
</evidence>
<keyword evidence="4" id="KW-1185">Reference proteome</keyword>
<keyword evidence="2" id="KW-0732">Signal</keyword>
<feature type="chain" id="PRO_5046692436" evidence="2">
    <location>
        <begin position="22"/>
        <end position="322"/>
    </location>
</feature>
<dbReference type="Proteomes" id="UP001156903">
    <property type="component" value="Unassembled WGS sequence"/>
</dbReference>
<dbReference type="Gene3D" id="3.40.190.150">
    <property type="entry name" value="Bordetella uptake gene, domain 1"/>
    <property type="match status" value="1"/>
</dbReference>
<name>A0ABQ6CA49_9BURK</name>
<dbReference type="Pfam" id="PF03401">
    <property type="entry name" value="TctC"/>
    <property type="match status" value="1"/>
</dbReference>
<dbReference type="InterPro" id="IPR042100">
    <property type="entry name" value="Bug_dom1"/>
</dbReference>
<dbReference type="PANTHER" id="PTHR42928:SF5">
    <property type="entry name" value="BLR1237 PROTEIN"/>
    <property type="match status" value="1"/>
</dbReference>